<dbReference type="InterPro" id="IPR003661">
    <property type="entry name" value="HisK_dim/P_dom"/>
</dbReference>
<dbReference type="RefSeq" id="WP_161006160.1">
    <property type="nucleotide sequence ID" value="NZ_WWCN01000004.1"/>
</dbReference>
<comment type="catalytic activity">
    <reaction evidence="1">
        <text>ATP + protein L-histidine = ADP + protein N-phospho-L-histidine.</text>
        <dbReference type="EC" id="2.7.13.3"/>
    </reaction>
</comment>
<keyword evidence="5" id="KW-0418">Kinase</keyword>
<dbReference type="PANTHER" id="PTHR42878:SF15">
    <property type="entry name" value="BACTERIOPHYTOCHROME"/>
    <property type="match status" value="1"/>
</dbReference>
<dbReference type="CDD" id="cd00130">
    <property type="entry name" value="PAS"/>
    <property type="match status" value="1"/>
</dbReference>
<dbReference type="Gene3D" id="3.30.450.20">
    <property type="entry name" value="PAS domain"/>
    <property type="match status" value="1"/>
</dbReference>
<dbReference type="PROSITE" id="PS50109">
    <property type="entry name" value="HIS_KIN"/>
    <property type="match status" value="1"/>
</dbReference>
<evidence type="ECO:0000256" key="7">
    <source>
        <dbReference type="SAM" id="Phobius"/>
    </source>
</evidence>
<dbReference type="InterPro" id="IPR036097">
    <property type="entry name" value="HisK_dim/P_sf"/>
</dbReference>
<keyword evidence="6 7" id="KW-0472">Membrane</keyword>
<sequence>MKNYSRNLSNIYRITFGAVILWSCLISGSYFWSNKEIKQRLMDAAYAEARTNLNKDISFRRWATDHGGIYLEVGPEQAPAQWLDHVPGHVFKSTDGREFTLINPAAVLRQVMDRYAADYGVRGRIVGLQHLNPANAPDSWEIQQLKRFNSEPVRESWQITEDGGKPFLRYLRAMKLESGCMKCHSSSGFAVGEIIGGTGGSFPLSEYFQKISETRNNLALTHFGFWIVGLCGIAWSSRRVTLAVNRGHLQDMEQAELYEELQESEARWKFALEGAGDGVWELRIDTNETFYTARWLEMLALSNSEIGNAVEGYYSLVHPQDIEIAKSCINDAIARITPAFAVELRFFCGDGSWKWIMCRGKVIDFFPDGRPLRVIGTHTDISKRKSAEQEMLGLLAATELARNELKMANATMERKIAARTKQLRSANSELEAFCYSVSHDLRSPLRGIDGWSLALLEDCHQGLGEEGMSHLSRIRSESQRMGLLIDGMLELSRLGRSQISPSALNLSEIGLEIVQRLAQDVQKIEFEIAPGMVASADKVLMEIVIQNIFENAIKFTTGKKSPKVKFYQEMTPLPDGGIVNAFVVEDNGVGFDPRYEGKLFGVFQRLHRASEFPGTGIGLATVKRIISRHSGHIWAKSSVGDGAKFYFTLGDAQWVQK</sequence>
<dbReference type="CDD" id="cd00082">
    <property type="entry name" value="HisKA"/>
    <property type="match status" value="1"/>
</dbReference>
<dbReference type="SUPFAM" id="SSF47384">
    <property type="entry name" value="Homodimeric domain of signal transducing histidine kinase"/>
    <property type="match status" value="1"/>
</dbReference>
<gene>
    <name evidence="10" type="ORF">GTP46_08390</name>
</gene>
<dbReference type="AlphaFoldDB" id="A0A6L8K576"/>
<dbReference type="SMART" id="SM00387">
    <property type="entry name" value="HATPase_c"/>
    <property type="match status" value="1"/>
</dbReference>
<evidence type="ECO:0000313" key="10">
    <source>
        <dbReference type="EMBL" id="MYM22663.1"/>
    </source>
</evidence>
<dbReference type="NCBIfam" id="TIGR00229">
    <property type="entry name" value="sensory_box"/>
    <property type="match status" value="1"/>
</dbReference>
<dbReference type="GO" id="GO:0030295">
    <property type="term" value="F:protein kinase activator activity"/>
    <property type="evidence" value="ECO:0007669"/>
    <property type="project" value="TreeGrafter"/>
</dbReference>
<evidence type="ECO:0000313" key="11">
    <source>
        <dbReference type="Proteomes" id="UP000479335"/>
    </source>
</evidence>
<keyword evidence="11" id="KW-1185">Reference proteome</keyword>
<dbReference type="Gene3D" id="3.30.565.10">
    <property type="entry name" value="Histidine kinase-like ATPase, C-terminal domain"/>
    <property type="match status" value="1"/>
</dbReference>
<feature type="domain" description="PAC" evidence="9">
    <location>
        <begin position="340"/>
        <end position="393"/>
    </location>
</feature>
<dbReference type="PANTHER" id="PTHR42878">
    <property type="entry name" value="TWO-COMPONENT HISTIDINE KINASE"/>
    <property type="match status" value="1"/>
</dbReference>
<dbReference type="InterPro" id="IPR000014">
    <property type="entry name" value="PAS"/>
</dbReference>
<dbReference type="InterPro" id="IPR013655">
    <property type="entry name" value="PAS_fold_3"/>
</dbReference>
<dbReference type="Pfam" id="PF02518">
    <property type="entry name" value="HATPase_c"/>
    <property type="match status" value="1"/>
</dbReference>
<dbReference type="SMART" id="SM00086">
    <property type="entry name" value="PAC"/>
    <property type="match status" value="1"/>
</dbReference>
<feature type="transmembrane region" description="Helical" evidence="7">
    <location>
        <begin position="12"/>
        <end position="32"/>
    </location>
</feature>
<dbReference type="InterPro" id="IPR021796">
    <property type="entry name" value="Tll0287-like_dom"/>
</dbReference>
<evidence type="ECO:0000256" key="2">
    <source>
        <dbReference type="ARBA" id="ARBA00012438"/>
    </source>
</evidence>
<dbReference type="InterPro" id="IPR036890">
    <property type="entry name" value="HATPase_C_sf"/>
</dbReference>
<dbReference type="GO" id="GO:0007234">
    <property type="term" value="P:osmosensory signaling via phosphorelay pathway"/>
    <property type="evidence" value="ECO:0007669"/>
    <property type="project" value="TreeGrafter"/>
</dbReference>
<feature type="transmembrane region" description="Helical" evidence="7">
    <location>
        <begin position="218"/>
        <end position="236"/>
    </location>
</feature>
<proteinExistence type="predicted"/>
<reference evidence="10 11" key="1">
    <citation type="submission" date="2019-12" db="EMBL/GenBank/DDBJ databases">
        <title>Novel species isolated from a subtropical stream in China.</title>
        <authorList>
            <person name="Lu H."/>
        </authorList>
    </citation>
    <scope>NUCLEOTIDE SEQUENCE [LARGE SCALE GENOMIC DNA]</scope>
    <source>
        <strain evidence="10 11">FT135W</strain>
    </source>
</reference>
<dbReference type="InterPro" id="IPR050351">
    <property type="entry name" value="BphY/WalK/GraS-like"/>
</dbReference>
<dbReference type="GO" id="GO:0016020">
    <property type="term" value="C:membrane"/>
    <property type="evidence" value="ECO:0007669"/>
    <property type="project" value="UniProtKB-SubCell"/>
</dbReference>
<protein>
    <recommendedName>
        <fullName evidence="2">histidine kinase</fullName>
        <ecNumber evidence="2">2.7.13.3</ecNumber>
    </recommendedName>
</protein>
<keyword evidence="3" id="KW-0597">Phosphoprotein</keyword>
<evidence type="ECO:0000256" key="1">
    <source>
        <dbReference type="ARBA" id="ARBA00000085"/>
    </source>
</evidence>
<dbReference type="GO" id="GO:0000155">
    <property type="term" value="F:phosphorelay sensor kinase activity"/>
    <property type="evidence" value="ECO:0007669"/>
    <property type="project" value="InterPro"/>
</dbReference>
<dbReference type="SMART" id="SM00388">
    <property type="entry name" value="HisKA"/>
    <property type="match status" value="1"/>
</dbReference>
<evidence type="ECO:0000259" key="8">
    <source>
        <dbReference type="PROSITE" id="PS50109"/>
    </source>
</evidence>
<evidence type="ECO:0000256" key="5">
    <source>
        <dbReference type="ARBA" id="ARBA00022777"/>
    </source>
</evidence>
<dbReference type="InterPro" id="IPR004358">
    <property type="entry name" value="Sig_transdc_His_kin-like_C"/>
</dbReference>
<dbReference type="InterPro" id="IPR000700">
    <property type="entry name" value="PAS-assoc_C"/>
</dbReference>
<dbReference type="InterPro" id="IPR005467">
    <property type="entry name" value="His_kinase_dom"/>
</dbReference>
<dbReference type="InterPro" id="IPR001610">
    <property type="entry name" value="PAC"/>
</dbReference>
<dbReference type="SUPFAM" id="SSF55874">
    <property type="entry name" value="ATPase domain of HSP90 chaperone/DNA topoisomerase II/histidine kinase"/>
    <property type="match status" value="1"/>
</dbReference>
<dbReference type="Pfam" id="PF08447">
    <property type="entry name" value="PAS_3"/>
    <property type="match status" value="1"/>
</dbReference>
<dbReference type="InterPro" id="IPR035965">
    <property type="entry name" value="PAS-like_dom_sf"/>
</dbReference>
<dbReference type="Pfam" id="PF11845">
    <property type="entry name" value="Tll0287-like"/>
    <property type="match status" value="1"/>
</dbReference>
<evidence type="ECO:0000256" key="4">
    <source>
        <dbReference type="ARBA" id="ARBA00022679"/>
    </source>
</evidence>
<keyword evidence="7" id="KW-1133">Transmembrane helix</keyword>
<dbReference type="Gene3D" id="1.10.287.130">
    <property type="match status" value="1"/>
</dbReference>
<feature type="domain" description="Histidine kinase" evidence="8">
    <location>
        <begin position="436"/>
        <end position="653"/>
    </location>
</feature>
<comment type="caution">
    <text evidence="10">The sequence shown here is derived from an EMBL/GenBank/DDBJ whole genome shotgun (WGS) entry which is preliminary data.</text>
</comment>
<evidence type="ECO:0000256" key="6">
    <source>
        <dbReference type="ARBA" id="ARBA00023136"/>
    </source>
</evidence>
<keyword evidence="4" id="KW-0808">Transferase</keyword>
<name>A0A6L8K576_9BURK</name>
<accession>A0A6L8K576</accession>
<dbReference type="EC" id="2.7.13.3" evidence="2"/>
<dbReference type="SMART" id="SM00091">
    <property type="entry name" value="PAS"/>
    <property type="match status" value="1"/>
</dbReference>
<dbReference type="SUPFAM" id="SSF55785">
    <property type="entry name" value="PYP-like sensor domain (PAS domain)"/>
    <property type="match status" value="1"/>
</dbReference>
<dbReference type="Pfam" id="PF00512">
    <property type="entry name" value="HisKA"/>
    <property type="match status" value="1"/>
</dbReference>
<dbReference type="FunFam" id="1.10.287.130:FF:000070">
    <property type="entry name" value="Histidine kinase sensor protein"/>
    <property type="match status" value="1"/>
</dbReference>
<dbReference type="InterPro" id="IPR003594">
    <property type="entry name" value="HATPase_dom"/>
</dbReference>
<organism evidence="10 11">
    <name type="scientific">Duganella flavida</name>
    <dbReference type="NCBI Taxonomy" id="2692175"/>
    <lineage>
        <taxon>Bacteria</taxon>
        <taxon>Pseudomonadati</taxon>
        <taxon>Pseudomonadota</taxon>
        <taxon>Betaproteobacteria</taxon>
        <taxon>Burkholderiales</taxon>
        <taxon>Oxalobacteraceae</taxon>
        <taxon>Telluria group</taxon>
        <taxon>Duganella</taxon>
    </lineage>
</organism>
<dbReference type="GO" id="GO:0000156">
    <property type="term" value="F:phosphorelay response regulator activity"/>
    <property type="evidence" value="ECO:0007669"/>
    <property type="project" value="TreeGrafter"/>
</dbReference>
<dbReference type="Proteomes" id="UP000479335">
    <property type="component" value="Unassembled WGS sequence"/>
</dbReference>
<dbReference type="PRINTS" id="PR00344">
    <property type="entry name" value="BCTRLSENSOR"/>
</dbReference>
<dbReference type="PROSITE" id="PS50113">
    <property type="entry name" value="PAC"/>
    <property type="match status" value="1"/>
</dbReference>
<evidence type="ECO:0000259" key="9">
    <source>
        <dbReference type="PROSITE" id="PS50113"/>
    </source>
</evidence>
<evidence type="ECO:0000256" key="3">
    <source>
        <dbReference type="ARBA" id="ARBA00022553"/>
    </source>
</evidence>
<keyword evidence="7" id="KW-0812">Transmembrane</keyword>
<dbReference type="EMBL" id="WWCN01000004">
    <property type="protein sequence ID" value="MYM22663.1"/>
    <property type="molecule type" value="Genomic_DNA"/>
</dbReference>